<reference evidence="2 3" key="1">
    <citation type="submission" date="2018-06" db="EMBL/GenBank/DDBJ databases">
        <title>Extensive metabolic versatility and redundancy in microbially diverse, dynamic hydrothermal sediments.</title>
        <authorList>
            <person name="Dombrowski N."/>
            <person name="Teske A."/>
            <person name="Baker B.J."/>
        </authorList>
    </citation>
    <scope>NUCLEOTIDE SEQUENCE [LARGE SCALE GENOMIC DNA]</scope>
    <source>
        <strain evidence="2">B19_G9</strain>
    </source>
</reference>
<dbReference type="Proteomes" id="UP000267654">
    <property type="component" value="Unassembled WGS sequence"/>
</dbReference>
<evidence type="ECO:0000313" key="2">
    <source>
        <dbReference type="EMBL" id="RLE14344.1"/>
    </source>
</evidence>
<dbReference type="InterPro" id="IPR052539">
    <property type="entry name" value="MGD_biosynthesis_adapter"/>
</dbReference>
<dbReference type="GO" id="GO:0005525">
    <property type="term" value="F:GTP binding"/>
    <property type="evidence" value="ECO:0007669"/>
    <property type="project" value="InterPro"/>
</dbReference>
<dbReference type="AlphaFoldDB" id="A0A662DEV5"/>
<organism evidence="2 3">
    <name type="scientific">Aerophobetes bacterium</name>
    <dbReference type="NCBI Taxonomy" id="2030807"/>
    <lineage>
        <taxon>Bacteria</taxon>
        <taxon>Candidatus Aerophobota</taxon>
    </lineage>
</organism>
<sequence length="236" mass="26828">MICTERELKTTGGKPIPFIIGIAGKPDAGKTTLILKLIPELIKRGYRVGTVKNCPHGFDIDKKGKDSWKFSEKGSRGVLLTSQDKVAFIGSRQEKSDGNILDIINSFFMSFDVVLVEGFKEEENLRKIEILRKDVDIKQNLSLKKVIALVSDVPVETDKPVFKPDEIHKIVNFLEKVMQEEKQKTSVEVIINGERIFLNDFMQRMVKSLILGMVVPLRRKDAEDKIREISIKIKET</sequence>
<dbReference type="PANTHER" id="PTHR40072">
    <property type="entry name" value="MOLYBDOPTERIN-GUANINE DINUCLEOTIDE BIOSYNTHESIS ADAPTER PROTEIN-RELATED"/>
    <property type="match status" value="1"/>
</dbReference>
<gene>
    <name evidence="2" type="primary">mobB</name>
    <name evidence="2" type="ORF">DRI96_01585</name>
</gene>
<proteinExistence type="predicted"/>
<dbReference type="InterPro" id="IPR027417">
    <property type="entry name" value="P-loop_NTPase"/>
</dbReference>
<feature type="domain" description="Molybdopterin-guanine dinucleotide biosynthesis protein B (MobB)" evidence="1">
    <location>
        <begin position="19"/>
        <end position="152"/>
    </location>
</feature>
<dbReference type="NCBIfam" id="TIGR00176">
    <property type="entry name" value="mobB"/>
    <property type="match status" value="1"/>
</dbReference>
<dbReference type="CDD" id="cd03116">
    <property type="entry name" value="MobB"/>
    <property type="match status" value="1"/>
</dbReference>
<evidence type="ECO:0000313" key="3">
    <source>
        <dbReference type="Proteomes" id="UP000267654"/>
    </source>
</evidence>
<dbReference type="PANTHER" id="PTHR40072:SF1">
    <property type="entry name" value="MOLYBDOPTERIN-GUANINE DINUCLEOTIDE BIOSYNTHESIS ADAPTER PROTEIN"/>
    <property type="match status" value="1"/>
</dbReference>
<dbReference type="Pfam" id="PF03205">
    <property type="entry name" value="MobB"/>
    <property type="match status" value="1"/>
</dbReference>
<dbReference type="GO" id="GO:0006777">
    <property type="term" value="P:Mo-molybdopterin cofactor biosynthetic process"/>
    <property type="evidence" value="ECO:0007669"/>
    <property type="project" value="InterPro"/>
</dbReference>
<name>A0A662DEV5_UNCAE</name>
<comment type="caution">
    <text evidence="2">The sequence shown here is derived from an EMBL/GenBank/DDBJ whole genome shotgun (WGS) entry which is preliminary data.</text>
</comment>
<dbReference type="EMBL" id="QMQB01000042">
    <property type="protein sequence ID" value="RLE14344.1"/>
    <property type="molecule type" value="Genomic_DNA"/>
</dbReference>
<dbReference type="InterPro" id="IPR004435">
    <property type="entry name" value="MobB_dom"/>
</dbReference>
<accession>A0A662DEV5</accession>
<protein>
    <submittedName>
        <fullName evidence="2">Molybdopterin-guanine dinucleotide biosynthesis protein B</fullName>
    </submittedName>
</protein>
<dbReference type="Gene3D" id="3.40.50.300">
    <property type="entry name" value="P-loop containing nucleotide triphosphate hydrolases"/>
    <property type="match status" value="1"/>
</dbReference>
<dbReference type="SUPFAM" id="SSF52540">
    <property type="entry name" value="P-loop containing nucleoside triphosphate hydrolases"/>
    <property type="match status" value="1"/>
</dbReference>
<evidence type="ECO:0000259" key="1">
    <source>
        <dbReference type="Pfam" id="PF03205"/>
    </source>
</evidence>